<feature type="region of interest" description="Disordered" evidence="1">
    <location>
        <begin position="1"/>
        <end position="42"/>
    </location>
</feature>
<keyword evidence="2" id="KW-0472">Membrane</keyword>
<organism evidence="3 4">
    <name type="scientific">Cladophialophora chaetospira</name>
    <dbReference type="NCBI Taxonomy" id="386627"/>
    <lineage>
        <taxon>Eukaryota</taxon>
        <taxon>Fungi</taxon>
        <taxon>Dikarya</taxon>
        <taxon>Ascomycota</taxon>
        <taxon>Pezizomycotina</taxon>
        <taxon>Eurotiomycetes</taxon>
        <taxon>Chaetothyriomycetidae</taxon>
        <taxon>Chaetothyriales</taxon>
        <taxon>Herpotrichiellaceae</taxon>
        <taxon>Cladophialophora</taxon>
    </lineage>
</organism>
<protein>
    <submittedName>
        <fullName evidence="3">Uncharacterized protein</fullName>
    </submittedName>
</protein>
<feature type="compositionally biased region" description="Basic and acidic residues" evidence="1">
    <location>
        <begin position="25"/>
        <end position="40"/>
    </location>
</feature>
<sequence>MAKQSSQKSSTIRQAQPLLGPFPFEHVEGPRPRIQSDRTQRRPVPTAVIRRELQMRMAATAICLSILAVFIVITIVVYFIDYKHFANLQRDVDSIADILRLVCDSPNLLVWLSRAQQIGLDRRAREFKKRKFPWFSKEKNAENHTLEGEDEPKVKLDMFMGSDGERKRIVEVVDPEAI</sequence>
<comment type="caution">
    <text evidence="3">The sequence shown here is derived from an EMBL/GenBank/DDBJ whole genome shotgun (WGS) entry which is preliminary data.</text>
</comment>
<keyword evidence="2" id="KW-1133">Transmembrane helix</keyword>
<dbReference type="EMBL" id="JAPDRK010000004">
    <property type="protein sequence ID" value="KAJ9613242.1"/>
    <property type="molecule type" value="Genomic_DNA"/>
</dbReference>
<evidence type="ECO:0000256" key="1">
    <source>
        <dbReference type="SAM" id="MobiDB-lite"/>
    </source>
</evidence>
<proteinExistence type="predicted"/>
<dbReference type="Proteomes" id="UP001172673">
    <property type="component" value="Unassembled WGS sequence"/>
</dbReference>
<dbReference type="AlphaFoldDB" id="A0AA38XH07"/>
<reference evidence="3" key="1">
    <citation type="submission" date="2022-10" db="EMBL/GenBank/DDBJ databases">
        <title>Culturing micro-colonial fungi from biological soil crusts in the Mojave desert and describing Neophaeococcomyces mojavensis, and introducing the new genera and species Taxawa tesnikishii.</title>
        <authorList>
            <person name="Kurbessoian T."/>
            <person name="Stajich J.E."/>
        </authorList>
    </citation>
    <scope>NUCLEOTIDE SEQUENCE</scope>
    <source>
        <strain evidence="3">TK_41</strain>
    </source>
</reference>
<gene>
    <name evidence="3" type="ORF">H2200_003184</name>
</gene>
<keyword evidence="4" id="KW-1185">Reference proteome</keyword>
<feature type="transmembrane region" description="Helical" evidence="2">
    <location>
        <begin position="58"/>
        <end position="80"/>
    </location>
</feature>
<feature type="compositionally biased region" description="Polar residues" evidence="1">
    <location>
        <begin position="1"/>
        <end position="14"/>
    </location>
</feature>
<accession>A0AA38XH07</accession>
<name>A0AA38XH07_9EURO</name>
<evidence type="ECO:0000313" key="4">
    <source>
        <dbReference type="Proteomes" id="UP001172673"/>
    </source>
</evidence>
<evidence type="ECO:0000256" key="2">
    <source>
        <dbReference type="SAM" id="Phobius"/>
    </source>
</evidence>
<keyword evidence="2" id="KW-0812">Transmembrane</keyword>
<evidence type="ECO:0000313" key="3">
    <source>
        <dbReference type="EMBL" id="KAJ9613242.1"/>
    </source>
</evidence>